<dbReference type="Pfam" id="PF13532">
    <property type="entry name" value="2OG-FeII_Oxy_2"/>
    <property type="match status" value="1"/>
</dbReference>
<dbReference type="PANTHER" id="PTHR31573">
    <property type="entry name" value="ALPHA-KETOGLUTARATE-DEPENDENT DIOXYGENASE ALKB HOMOLOG 2"/>
    <property type="match status" value="1"/>
</dbReference>
<evidence type="ECO:0000259" key="2">
    <source>
        <dbReference type="Pfam" id="PF13532"/>
    </source>
</evidence>
<sequence length="819" mass="91269">MSAQKRIKEYWPSARATENDSEAPTDAAPPVATPPVTAPEVITAAVTAVTADVAYTTDLATTGTATDTTVDVTADTTTVDVTPPDATPPDAITEDVTIEDAITEDVTIENATTEDTTTADTEVADSEPATRKRAASPIAQAEAARKRSRANDDPSGDDPAPALRADKVAHAEPGVLNGRPIVWAKTRSDLCDSQKLYRAYNSGAHTKDKKILSLYINKFSEPRDFLGRAKLVTCASQGKDHPEFANLNLPTDVRKDGAFVELATFMVTKVWKEMVQPETVQKPYQVWKIMLQTMDPTSKPWYWKDDTLNDTTTEDSHITDEENAHDSIDTQATTNYVEKRACTNCEKVGPRIFENAPWVCLEDNCDEFFQVDGKVLSQIGDDSKELRYSEDFINQTTPYDDMQDIPTLFQPLPKDLVEGGDLYGTEEASRGGMTCPDCGCCTSRKYWDRLECCNCFFQNNAFPLHYPLDKVESETTAQTKKLTKKNNGGLRKDGLTMRMDKHHVDLFTEIDDDKMSTRFIYMIKHADGELIGTFVVERPSNDAKKAPGGADEIYKCIEAEDSNMRFQRNPARCPGSTSETLTRHFQSNFGALYDFGVRNIDTVPFKNAPVVVLKSLAYLKHFGEKALESSQAIASREDYELAENSTLLKPTQTFNELLALAYRESDKINWHDDGEDQLSGVISTASFGSPGLMALRFKGKRTKKNATKFDEEKKGKVILEVQLRHGDVATMCDTRLQAFTDHMVEPDGIRRYAMTSRTINFDHYREQKQRAKLVQRGLTIETMEEAAELPDSAKDFAYNGTSLCAEQTETEKTEQTEAV</sequence>
<feature type="domain" description="Alpha-ketoglutarate-dependent dioxygenase AlkB-like" evidence="2">
    <location>
        <begin position="632"/>
        <end position="742"/>
    </location>
</feature>
<dbReference type="SUPFAM" id="SSF51197">
    <property type="entry name" value="Clavaminate synthase-like"/>
    <property type="match status" value="1"/>
</dbReference>
<evidence type="ECO:0000313" key="4">
    <source>
        <dbReference type="Proteomes" id="UP001583177"/>
    </source>
</evidence>
<accession>A0ABR3VVH2</accession>
<reference evidence="3 4" key="1">
    <citation type="journal article" date="2024" name="IMA Fungus">
        <title>IMA Genome - F19 : A genome assembly and annotation guide to empower mycologists, including annotated draft genome sequences of Ceratocystis pirilliformis, Diaporthe australafricana, Fusarium ophioides, Paecilomyces lecythidis, and Sporothrix stenoceras.</title>
        <authorList>
            <person name="Aylward J."/>
            <person name="Wilson A.M."/>
            <person name="Visagie C.M."/>
            <person name="Spraker J."/>
            <person name="Barnes I."/>
            <person name="Buitendag C."/>
            <person name="Ceriani C."/>
            <person name="Del Mar Angel L."/>
            <person name="du Plessis D."/>
            <person name="Fuchs T."/>
            <person name="Gasser K."/>
            <person name="Kramer D."/>
            <person name="Li W."/>
            <person name="Munsamy K."/>
            <person name="Piso A."/>
            <person name="Price J.L."/>
            <person name="Sonnekus B."/>
            <person name="Thomas C."/>
            <person name="van der Nest A."/>
            <person name="van Dijk A."/>
            <person name="van Heerden A."/>
            <person name="van Vuuren N."/>
            <person name="Yilmaz N."/>
            <person name="Duong T.A."/>
            <person name="van der Merwe N.A."/>
            <person name="Wingfield M.J."/>
            <person name="Wingfield B.D."/>
        </authorList>
    </citation>
    <scope>NUCLEOTIDE SEQUENCE [LARGE SCALE GENOMIC DNA]</scope>
    <source>
        <strain evidence="3 4">CMW 18300</strain>
    </source>
</reference>
<gene>
    <name evidence="3" type="ORF">Daus18300_014393</name>
</gene>
<dbReference type="InterPro" id="IPR027450">
    <property type="entry name" value="AlkB-like"/>
</dbReference>
<dbReference type="Gene3D" id="2.60.120.590">
    <property type="entry name" value="Alpha-ketoglutarate-dependent dioxygenase AlkB-like"/>
    <property type="match status" value="1"/>
</dbReference>
<dbReference type="PANTHER" id="PTHR31573:SF4">
    <property type="entry name" value="FE2OG DIOXYGENASE DOMAIN-CONTAINING PROTEIN"/>
    <property type="match status" value="1"/>
</dbReference>
<evidence type="ECO:0000256" key="1">
    <source>
        <dbReference type="SAM" id="MobiDB-lite"/>
    </source>
</evidence>
<feature type="compositionally biased region" description="Basic and acidic residues" evidence="1">
    <location>
        <begin position="143"/>
        <end position="152"/>
    </location>
</feature>
<dbReference type="InterPro" id="IPR037151">
    <property type="entry name" value="AlkB-like_sf"/>
</dbReference>
<organism evidence="3 4">
    <name type="scientific">Diaporthe australafricana</name>
    <dbReference type="NCBI Taxonomy" id="127596"/>
    <lineage>
        <taxon>Eukaryota</taxon>
        <taxon>Fungi</taxon>
        <taxon>Dikarya</taxon>
        <taxon>Ascomycota</taxon>
        <taxon>Pezizomycotina</taxon>
        <taxon>Sordariomycetes</taxon>
        <taxon>Sordariomycetidae</taxon>
        <taxon>Diaporthales</taxon>
        <taxon>Diaporthaceae</taxon>
        <taxon>Diaporthe</taxon>
    </lineage>
</organism>
<feature type="compositionally biased region" description="Low complexity" evidence="1">
    <location>
        <begin position="108"/>
        <end position="121"/>
    </location>
</feature>
<feature type="region of interest" description="Disordered" evidence="1">
    <location>
        <begin position="1"/>
        <end position="36"/>
    </location>
</feature>
<protein>
    <recommendedName>
        <fullName evidence="2">Alpha-ketoglutarate-dependent dioxygenase AlkB-like domain-containing protein</fullName>
    </recommendedName>
</protein>
<dbReference type="EMBL" id="JAWRVE010000285">
    <property type="protein sequence ID" value="KAL1845951.1"/>
    <property type="molecule type" value="Genomic_DNA"/>
</dbReference>
<proteinExistence type="predicted"/>
<name>A0ABR3VVH2_9PEZI</name>
<dbReference type="Proteomes" id="UP001583177">
    <property type="component" value="Unassembled WGS sequence"/>
</dbReference>
<evidence type="ECO:0000313" key="3">
    <source>
        <dbReference type="EMBL" id="KAL1845951.1"/>
    </source>
</evidence>
<dbReference type="InterPro" id="IPR032852">
    <property type="entry name" value="ALKBH2"/>
</dbReference>
<comment type="caution">
    <text evidence="3">The sequence shown here is derived from an EMBL/GenBank/DDBJ whole genome shotgun (WGS) entry which is preliminary data.</text>
</comment>
<keyword evidence="4" id="KW-1185">Reference proteome</keyword>
<feature type="region of interest" description="Disordered" evidence="1">
    <location>
        <begin position="108"/>
        <end position="171"/>
    </location>
</feature>